<dbReference type="Pfam" id="PF02230">
    <property type="entry name" value="Abhydrolase_2"/>
    <property type="match status" value="1"/>
</dbReference>
<proteinExistence type="inferred from homology"/>
<evidence type="ECO:0000313" key="4">
    <source>
        <dbReference type="EMBL" id="WDF67528.1"/>
    </source>
</evidence>
<dbReference type="RefSeq" id="WP_274266256.1">
    <property type="nucleotide sequence ID" value="NZ_CP117880.1"/>
</dbReference>
<keyword evidence="2 4" id="KW-0378">Hydrolase</keyword>
<dbReference type="EMBL" id="CP117880">
    <property type="protein sequence ID" value="WDF67528.1"/>
    <property type="molecule type" value="Genomic_DNA"/>
</dbReference>
<evidence type="ECO:0000256" key="1">
    <source>
        <dbReference type="ARBA" id="ARBA00006499"/>
    </source>
</evidence>
<dbReference type="InterPro" id="IPR050565">
    <property type="entry name" value="LYPA1-2/EST-like"/>
</dbReference>
<feature type="domain" description="Phospholipase/carboxylesterase/thioesterase" evidence="3">
    <location>
        <begin position="13"/>
        <end position="199"/>
    </location>
</feature>
<comment type="similarity">
    <text evidence="1">Belongs to the AB hydrolase superfamily. AB hydrolase 2 family.</text>
</comment>
<dbReference type="Gene3D" id="3.40.50.1820">
    <property type="entry name" value="alpha/beta hydrolase"/>
    <property type="match status" value="1"/>
</dbReference>
<protein>
    <submittedName>
        <fullName evidence="4">Dienelactone hydrolase family protein</fullName>
    </submittedName>
</protein>
<evidence type="ECO:0000259" key="3">
    <source>
        <dbReference type="Pfam" id="PF02230"/>
    </source>
</evidence>
<dbReference type="PANTHER" id="PTHR10655">
    <property type="entry name" value="LYSOPHOSPHOLIPASE-RELATED"/>
    <property type="match status" value="1"/>
</dbReference>
<reference evidence="4 5" key="1">
    <citation type="submission" date="2023-02" db="EMBL/GenBank/DDBJ databases">
        <title>Genome sequence of Sphingobacterium sp. KACC 22765.</title>
        <authorList>
            <person name="Kim S."/>
            <person name="Heo J."/>
            <person name="Kwon S.-W."/>
        </authorList>
    </citation>
    <scope>NUCLEOTIDE SEQUENCE [LARGE SCALE GENOMIC DNA]</scope>
    <source>
        <strain evidence="4 5">KACC 22765</strain>
    </source>
</reference>
<organism evidence="4 5">
    <name type="scientific">Sphingobacterium oryzagri</name>
    <dbReference type="NCBI Taxonomy" id="3025669"/>
    <lineage>
        <taxon>Bacteria</taxon>
        <taxon>Pseudomonadati</taxon>
        <taxon>Bacteroidota</taxon>
        <taxon>Sphingobacteriia</taxon>
        <taxon>Sphingobacteriales</taxon>
        <taxon>Sphingobacteriaceae</taxon>
        <taxon>Sphingobacterium</taxon>
    </lineage>
</organism>
<dbReference type="InterPro" id="IPR029058">
    <property type="entry name" value="AB_hydrolase_fold"/>
</dbReference>
<name>A0ABY7WGM2_9SPHI</name>
<gene>
    <name evidence="4" type="ORF">PQ465_14610</name>
</gene>
<dbReference type="SUPFAM" id="SSF53474">
    <property type="entry name" value="alpha/beta-Hydrolases"/>
    <property type="match status" value="1"/>
</dbReference>
<dbReference type="PANTHER" id="PTHR10655:SF17">
    <property type="entry name" value="LYSOPHOSPHOLIPASE-LIKE PROTEIN 1"/>
    <property type="match status" value="1"/>
</dbReference>
<sequence length="208" mass="22723">MSHTLSIEHAGAPLQADNKVLIMLHGRGSTSSDILSLAKYFDIDGYTLLAPQATNHSWYPYSFMAAKQDNEPWLSSALNIVEETVKTALDAGVPTENIYFFGFSQGACLTLEFLGRHAKHYGGAIAIIGGLIGEQLDHTAYTGNFEQTPVLLATSDPDAHVPLTRVKESVAILAAMQADITLRVYENFGHSINQEQIDLANRIIFNKS</sequence>
<dbReference type="GO" id="GO:0016787">
    <property type="term" value="F:hydrolase activity"/>
    <property type="evidence" value="ECO:0007669"/>
    <property type="project" value="UniProtKB-KW"/>
</dbReference>
<dbReference type="InterPro" id="IPR003140">
    <property type="entry name" value="PLipase/COase/thioEstase"/>
</dbReference>
<dbReference type="Proteomes" id="UP001221558">
    <property type="component" value="Chromosome"/>
</dbReference>
<keyword evidence="5" id="KW-1185">Reference proteome</keyword>
<evidence type="ECO:0000313" key="5">
    <source>
        <dbReference type="Proteomes" id="UP001221558"/>
    </source>
</evidence>
<accession>A0ABY7WGM2</accession>
<evidence type="ECO:0000256" key="2">
    <source>
        <dbReference type="ARBA" id="ARBA00022801"/>
    </source>
</evidence>